<dbReference type="RefSeq" id="WP_004502657.1">
    <property type="nucleotide sequence ID" value="NZ_AHNU02000028.1"/>
</dbReference>
<dbReference type="PROSITE" id="PS51257">
    <property type="entry name" value="PROKAR_LIPOPROTEIN"/>
    <property type="match status" value="1"/>
</dbReference>
<reference evidence="2 3" key="1">
    <citation type="submission" date="2013-01" db="EMBL/GenBank/DDBJ databases">
        <authorList>
            <person name="Harkins D.M."/>
            <person name="Durkin A.S."/>
            <person name="Brinkac L.M."/>
            <person name="Haft D.H."/>
            <person name="Selengut J.D."/>
            <person name="Sanka R."/>
            <person name="DePew J."/>
            <person name="Purushe J."/>
            <person name="Chanthongthip A."/>
            <person name="Lattana O."/>
            <person name="Phetsouvanh R."/>
            <person name="Newton P.N."/>
            <person name="Vinetz J.M."/>
            <person name="Sutton G.G."/>
            <person name="Nierman W.C."/>
            <person name="Fouts D.E."/>
        </authorList>
    </citation>
    <scope>NUCLEOTIDE SEQUENCE [LARGE SCALE GENOMIC DNA]</scope>
    <source>
        <strain evidence="2 3">UI 13098</strain>
    </source>
</reference>
<protein>
    <submittedName>
        <fullName evidence="2">Putative lipoprotein</fullName>
    </submittedName>
</protein>
<dbReference type="Proteomes" id="UP000012118">
    <property type="component" value="Unassembled WGS sequence"/>
</dbReference>
<feature type="region of interest" description="Disordered" evidence="1">
    <location>
        <begin position="373"/>
        <end position="394"/>
    </location>
</feature>
<proteinExistence type="predicted"/>
<dbReference type="EMBL" id="AHNU02000028">
    <property type="protein sequence ID" value="EMN91572.1"/>
    <property type="molecule type" value="Genomic_DNA"/>
</dbReference>
<dbReference type="NCBIfam" id="NF047529">
    <property type="entry name" value="SrpA"/>
    <property type="match status" value="1"/>
</dbReference>
<comment type="caution">
    <text evidence="2">The sequence shown here is derived from an EMBL/GenBank/DDBJ whole genome shotgun (WGS) entry which is preliminary data.</text>
</comment>
<keyword evidence="2" id="KW-0449">Lipoprotein</keyword>
<evidence type="ECO:0000313" key="2">
    <source>
        <dbReference type="EMBL" id="EMN91572.1"/>
    </source>
</evidence>
<evidence type="ECO:0000256" key="1">
    <source>
        <dbReference type="SAM" id="MobiDB-lite"/>
    </source>
</evidence>
<keyword evidence="3" id="KW-1185">Reference proteome</keyword>
<name>M6QRX8_9LEPT</name>
<gene>
    <name evidence="2" type="ORF">LEP1GSC108_4089</name>
</gene>
<accession>M6QRX8</accession>
<dbReference type="AlphaFoldDB" id="M6QRX8"/>
<organism evidence="2 3">
    <name type="scientific">Leptospira weilii str. UI 13098</name>
    <dbReference type="NCBI Taxonomy" id="1088542"/>
    <lineage>
        <taxon>Bacteria</taxon>
        <taxon>Pseudomonadati</taxon>
        <taxon>Spirochaetota</taxon>
        <taxon>Spirochaetia</taxon>
        <taxon>Leptospirales</taxon>
        <taxon>Leptospiraceae</taxon>
        <taxon>Leptospira</taxon>
    </lineage>
</organism>
<sequence length="412" mass="45245">MKQNGKKIIRGTLSIATFFTLFLFFLMSCGSKDSNKDLITNLALAQILASSGEPQGKAEFRLSNTDALLSARSSNVQQFRTLSATSYGFLADLSGDNPQNYGDGTGDGFTDHFITPIAAALDICQIVAYKSREKGGPEPGSETLENASLILYDAAVIFQDVNEKERRPCDYADRLSLVPEKRTGRVDIKTIPTDQRADYDRIGIIASSLTYAFSPNDVPEDAYRYMTLELNGRPTDRGNIITDIFYNGCPNSFLNSPKSYFNEGTTNDWVEGNTCTVRPGMIDSNSGTFLLNSEEYFASPNNYKNPPIVNLGVADTESKRLKYKTPSSMNALGANDPYIMVLNLGEGNISNLVLDVSIDNVLFWDSNAQDNQFSPQLDAQDRPNATSGADNLANTSRKNMILHLPTILSSQK</sequence>
<evidence type="ECO:0000313" key="3">
    <source>
        <dbReference type="Proteomes" id="UP000012118"/>
    </source>
</evidence>